<dbReference type="Gene3D" id="3.60.15.10">
    <property type="entry name" value="Ribonuclease Z/Hydroxyacylglutathione hydrolase-like"/>
    <property type="match status" value="1"/>
</dbReference>
<feature type="domain" description="Metallo-beta-lactamase" evidence="2">
    <location>
        <begin position="28"/>
        <end position="289"/>
    </location>
</feature>
<accession>A0A949JDE2</accession>
<organism evidence="3 4">
    <name type="scientific">Streptomyces tardus</name>
    <dbReference type="NCBI Taxonomy" id="2780544"/>
    <lineage>
        <taxon>Bacteria</taxon>
        <taxon>Bacillati</taxon>
        <taxon>Actinomycetota</taxon>
        <taxon>Actinomycetes</taxon>
        <taxon>Kitasatosporales</taxon>
        <taxon>Streptomycetaceae</taxon>
        <taxon>Streptomyces</taxon>
    </lineage>
</organism>
<comment type="caution">
    <text evidence="3">The sequence shown here is derived from an EMBL/GenBank/DDBJ whole genome shotgun (WGS) entry which is preliminary data.</text>
</comment>
<dbReference type="Proteomes" id="UP000694501">
    <property type="component" value="Unassembled WGS sequence"/>
</dbReference>
<evidence type="ECO:0000256" key="1">
    <source>
        <dbReference type="SAM" id="MobiDB-lite"/>
    </source>
</evidence>
<feature type="region of interest" description="Disordered" evidence="1">
    <location>
        <begin position="119"/>
        <end position="166"/>
    </location>
</feature>
<dbReference type="PANTHER" id="PTHR42951">
    <property type="entry name" value="METALLO-BETA-LACTAMASE DOMAIN-CONTAINING"/>
    <property type="match status" value="1"/>
</dbReference>
<proteinExistence type="predicted"/>
<feature type="compositionally biased region" description="Low complexity" evidence="1">
    <location>
        <begin position="157"/>
        <end position="166"/>
    </location>
</feature>
<dbReference type="CDD" id="cd16282">
    <property type="entry name" value="metallo-hydrolase-like_MBL-fold"/>
    <property type="match status" value="1"/>
</dbReference>
<dbReference type="PANTHER" id="PTHR42951:SF4">
    <property type="entry name" value="ACYL-COENZYME A THIOESTERASE MBLAC2"/>
    <property type="match status" value="1"/>
</dbReference>
<keyword evidence="4" id="KW-1185">Reference proteome</keyword>
<dbReference type="InterPro" id="IPR036866">
    <property type="entry name" value="RibonucZ/Hydroxyglut_hydro"/>
</dbReference>
<evidence type="ECO:0000313" key="4">
    <source>
        <dbReference type="Proteomes" id="UP000694501"/>
    </source>
</evidence>
<dbReference type="InterPro" id="IPR050855">
    <property type="entry name" value="NDM-1-like"/>
</dbReference>
<gene>
    <name evidence="3" type="ORF">JGS22_010420</name>
</gene>
<name>A0A949JDE2_9ACTN</name>
<evidence type="ECO:0000259" key="2">
    <source>
        <dbReference type="SMART" id="SM00849"/>
    </source>
</evidence>
<dbReference type="Pfam" id="PF00753">
    <property type="entry name" value="Lactamase_B"/>
    <property type="match status" value="1"/>
</dbReference>
<dbReference type="AlphaFoldDB" id="A0A949JDE2"/>
<dbReference type="EMBL" id="JAELVF020000001">
    <property type="protein sequence ID" value="MBU7598013.1"/>
    <property type="molecule type" value="Genomic_DNA"/>
</dbReference>
<dbReference type="InterPro" id="IPR001279">
    <property type="entry name" value="Metallo-B-lactamas"/>
</dbReference>
<evidence type="ECO:0000313" key="3">
    <source>
        <dbReference type="EMBL" id="MBU7598013.1"/>
    </source>
</evidence>
<dbReference type="SUPFAM" id="SSF56281">
    <property type="entry name" value="Metallo-hydrolase/oxidoreductase"/>
    <property type="match status" value="1"/>
</dbReference>
<reference evidence="3" key="1">
    <citation type="submission" date="2021-06" db="EMBL/GenBank/DDBJ databases">
        <title>Sequencing of actinobacteria type strains.</title>
        <authorList>
            <person name="Nguyen G.-S."/>
            <person name="Wentzel A."/>
        </authorList>
    </citation>
    <scope>NUCLEOTIDE SEQUENCE</scope>
    <source>
        <strain evidence="3">P38-E01</strain>
    </source>
</reference>
<protein>
    <submittedName>
        <fullName evidence="3">MBL fold metallo-hydrolase</fullName>
    </submittedName>
</protein>
<sequence>MTPHTGAHLRKLAEGLHVWLPRRRGWGLANCGLVVGDDTALWIDTPYDRRLAGRFLAASRELLPPGVAIDRVVVTHGNGDHFWGAGVVPNAEVIAAKESLEQAEAEPDPRMLHAFVRGTVPEQPSPSPPSRPVHSTPPRPTPPRSAGVEPARPVTTDAAEAPYAPYAPEAAADRRAEALLSSYMRRHFGAFDWADTERVRPTLLFRGELELSVGGRPVRVVGLPPAHTTGDLFVHLPDRSTVFAGDVVFGSTPAQPGDHAVHWAGPLSAVSAVCERILATGAETIVPGHGPILGRSGVRAHLDYLHHLRERAEEFHARGVPALEAARRVIAERRHPELGLPERLVVTMRTEYRHLSPAPRPGVLEVMAEVARLAAECEGTGDPASSPAG</sequence>
<dbReference type="SMART" id="SM00849">
    <property type="entry name" value="Lactamase_B"/>
    <property type="match status" value="1"/>
</dbReference>
<feature type="compositionally biased region" description="Pro residues" evidence="1">
    <location>
        <begin position="123"/>
        <end position="143"/>
    </location>
</feature>
<dbReference type="RefSeq" id="WP_211041112.1">
    <property type="nucleotide sequence ID" value="NZ_JAELVF020000001.1"/>
</dbReference>